<reference evidence="2 3" key="1">
    <citation type="submission" date="2024-10" db="EMBL/GenBank/DDBJ databases">
        <title>The Natural Products Discovery Center: Release of the First 8490 Sequenced Strains for Exploring Actinobacteria Biosynthetic Diversity.</title>
        <authorList>
            <person name="Kalkreuter E."/>
            <person name="Kautsar S.A."/>
            <person name="Yang D."/>
            <person name="Bader C.D."/>
            <person name="Teijaro C.N."/>
            <person name="Fluegel L."/>
            <person name="Davis C.M."/>
            <person name="Simpson J.R."/>
            <person name="Lauterbach L."/>
            <person name="Steele A.D."/>
            <person name="Gui C."/>
            <person name="Meng S."/>
            <person name="Li G."/>
            <person name="Viehrig K."/>
            <person name="Ye F."/>
            <person name="Su P."/>
            <person name="Kiefer A.F."/>
            <person name="Nichols A."/>
            <person name="Cepeda A.J."/>
            <person name="Yan W."/>
            <person name="Fan B."/>
            <person name="Jiang Y."/>
            <person name="Adhikari A."/>
            <person name="Zheng C.-J."/>
            <person name="Schuster L."/>
            <person name="Cowan T.M."/>
            <person name="Smanski M.J."/>
            <person name="Chevrette M.G."/>
            <person name="De Carvalho L.P.S."/>
            <person name="Shen B."/>
        </authorList>
    </citation>
    <scope>NUCLEOTIDE SEQUENCE [LARGE SCALE GENOMIC DNA]</scope>
    <source>
        <strain evidence="2 3">NPDC002173</strain>
    </source>
</reference>
<evidence type="ECO:0000256" key="1">
    <source>
        <dbReference type="SAM" id="MobiDB-lite"/>
    </source>
</evidence>
<dbReference type="Proteomes" id="UP001602013">
    <property type="component" value="Unassembled WGS sequence"/>
</dbReference>
<gene>
    <name evidence="2" type="ORF">ACFYXI_04855</name>
</gene>
<feature type="compositionally biased region" description="Low complexity" evidence="1">
    <location>
        <begin position="37"/>
        <end position="46"/>
    </location>
</feature>
<proteinExistence type="predicted"/>
<sequence>MSVVRDLVEGIGGVEAEHVTAREAEHGPLPGGGPGGPARVVAPVAR</sequence>
<evidence type="ECO:0000313" key="2">
    <source>
        <dbReference type="EMBL" id="MFF3664905.1"/>
    </source>
</evidence>
<keyword evidence="3" id="KW-1185">Reference proteome</keyword>
<feature type="region of interest" description="Disordered" evidence="1">
    <location>
        <begin position="16"/>
        <end position="46"/>
    </location>
</feature>
<comment type="caution">
    <text evidence="2">The sequence shown here is derived from an EMBL/GenBank/DDBJ whole genome shotgun (WGS) entry which is preliminary data.</text>
</comment>
<accession>A0ABW6SMA0</accession>
<dbReference type="RefSeq" id="WP_387408931.1">
    <property type="nucleotide sequence ID" value="NZ_JBIASD010000002.1"/>
</dbReference>
<dbReference type="EMBL" id="JBIASD010000002">
    <property type="protein sequence ID" value="MFF3664905.1"/>
    <property type="molecule type" value="Genomic_DNA"/>
</dbReference>
<evidence type="ECO:0000313" key="3">
    <source>
        <dbReference type="Proteomes" id="UP001602013"/>
    </source>
</evidence>
<protein>
    <submittedName>
        <fullName evidence="2">Uncharacterized protein</fullName>
    </submittedName>
</protein>
<organism evidence="2 3">
    <name type="scientific">Microtetraspora malaysiensis</name>
    <dbReference type="NCBI Taxonomy" id="161358"/>
    <lineage>
        <taxon>Bacteria</taxon>
        <taxon>Bacillati</taxon>
        <taxon>Actinomycetota</taxon>
        <taxon>Actinomycetes</taxon>
        <taxon>Streptosporangiales</taxon>
        <taxon>Streptosporangiaceae</taxon>
        <taxon>Microtetraspora</taxon>
    </lineage>
</organism>
<feature type="compositionally biased region" description="Basic and acidic residues" evidence="1">
    <location>
        <begin position="16"/>
        <end position="26"/>
    </location>
</feature>
<name>A0ABW6SMA0_9ACTN</name>